<dbReference type="HOGENOM" id="CLU_051938_4_1_1"/>
<keyword evidence="1" id="KW-0378">Hydrolase</keyword>
<dbReference type="RefSeq" id="XP_008712725.1">
    <property type="nucleotide sequence ID" value="XM_008714503.1"/>
</dbReference>
<reference evidence="3 4" key="1">
    <citation type="submission" date="2013-03" db="EMBL/GenBank/DDBJ databases">
        <title>The Genome Sequence of Phialophora europaea CBS 101466.</title>
        <authorList>
            <consortium name="The Broad Institute Genomics Platform"/>
            <person name="Cuomo C."/>
            <person name="de Hoog S."/>
            <person name="Gorbushina A."/>
            <person name="Walker B."/>
            <person name="Young S.K."/>
            <person name="Zeng Q."/>
            <person name="Gargeya S."/>
            <person name="Fitzgerald M."/>
            <person name="Haas B."/>
            <person name="Abouelleil A."/>
            <person name="Allen A.W."/>
            <person name="Alvarado L."/>
            <person name="Arachchi H.M."/>
            <person name="Berlin A.M."/>
            <person name="Chapman S.B."/>
            <person name="Gainer-Dewar J."/>
            <person name="Goldberg J."/>
            <person name="Griggs A."/>
            <person name="Gujja S."/>
            <person name="Hansen M."/>
            <person name="Howarth C."/>
            <person name="Imamovic A."/>
            <person name="Ireland A."/>
            <person name="Larimer J."/>
            <person name="McCowan C."/>
            <person name="Murphy C."/>
            <person name="Pearson M."/>
            <person name="Poon T.W."/>
            <person name="Priest M."/>
            <person name="Roberts A."/>
            <person name="Saif S."/>
            <person name="Shea T."/>
            <person name="Sisk P."/>
            <person name="Sykes S."/>
            <person name="Wortman J."/>
            <person name="Nusbaum C."/>
            <person name="Birren B."/>
        </authorList>
    </citation>
    <scope>NUCLEOTIDE SEQUENCE [LARGE SCALE GENOMIC DNA]</scope>
    <source>
        <strain evidence="3 4">CBS 101466</strain>
    </source>
</reference>
<evidence type="ECO:0000313" key="3">
    <source>
        <dbReference type="EMBL" id="ETN44955.1"/>
    </source>
</evidence>
<dbReference type="AlphaFoldDB" id="W2S8K4"/>
<name>W2S8K4_CYPE1</name>
<evidence type="ECO:0000256" key="1">
    <source>
        <dbReference type="ARBA" id="ARBA00022801"/>
    </source>
</evidence>
<accession>W2S8K4</accession>
<dbReference type="PANTHER" id="PTHR48070:SF4">
    <property type="entry name" value="ESTERASE ALNB"/>
    <property type="match status" value="1"/>
</dbReference>
<organism evidence="3 4">
    <name type="scientific">Cyphellophora europaea (strain CBS 101466)</name>
    <name type="common">Phialophora europaea</name>
    <dbReference type="NCBI Taxonomy" id="1220924"/>
    <lineage>
        <taxon>Eukaryota</taxon>
        <taxon>Fungi</taxon>
        <taxon>Dikarya</taxon>
        <taxon>Ascomycota</taxon>
        <taxon>Pezizomycotina</taxon>
        <taxon>Eurotiomycetes</taxon>
        <taxon>Chaetothyriomycetidae</taxon>
        <taxon>Chaetothyriales</taxon>
        <taxon>Cyphellophoraceae</taxon>
        <taxon>Cyphellophora</taxon>
    </lineage>
</organism>
<feature type="domain" description="Serine hydrolase" evidence="2">
    <location>
        <begin position="2"/>
        <end position="262"/>
    </location>
</feature>
<proteinExistence type="predicted"/>
<keyword evidence="4" id="KW-1185">Reference proteome</keyword>
<dbReference type="GO" id="GO:0005737">
    <property type="term" value="C:cytoplasm"/>
    <property type="evidence" value="ECO:0007669"/>
    <property type="project" value="TreeGrafter"/>
</dbReference>
<dbReference type="SUPFAM" id="SSF53474">
    <property type="entry name" value="alpha/beta-Hydrolases"/>
    <property type="match status" value="1"/>
</dbReference>
<dbReference type="GO" id="GO:0016787">
    <property type="term" value="F:hydrolase activity"/>
    <property type="evidence" value="ECO:0007669"/>
    <property type="project" value="UniProtKB-KW"/>
</dbReference>
<dbReference type="PANTHER" id="PTHR48070">
    <property type="entry name" value="ESTERASE OVCA2"/>
    <property type="match status" value="1"/>
</dbReference>
<dbReference type="OrthoDB" id="414698at2759"/>
<dbReference type="Proteomes" id="UP000030752">
    <property type="component" value="Unassembled WGS sequence"/>
</dbReference>
<evidence type="ECO:0000313" key="4">
    <source>
        <dbReference type="Proteomes" id="UP000030752"/>
    </source>
</evidence>
<gene>
    <name evidence="3" type="ORF">HMPREF1541_09830</name>
</gene>
<dbReference type="InterPro" id="IPR029058">
    <property type="entry name" value="AB_hydrolase_fold"/>
</dbReference>
<dbReference type="InterPro" id="IPR005645">
    <property type="entry name" value="FSH-like_dom"/>
</dbReference>
<dbReference type="EMBL" id="KB822713">
    <property type="protein sequence ID" value="ETN44955.1"/>
    <property type="molecule type" value="Genomic_DNA"/>
</dbReference>
<evidence type="ECO:0000259" key="2">
    <source>
        <dbReference type="Pfam" id="PF03959"/>
    </source>
</evidence>
<dbReference type="InParanoid" id="W2S8K4"/>
<dbReference type="Pfam" id="PF03959">
    <property type="entry name" value="FSH1"/>
    <property type="match status" value="1"/>
</dbReference>
<dbReference type="InterPro" id="IPR050593">
    <property type="entry name" value="LovG"/>
</dbReference>
<dbReference type="eggNOG" id="KOG2551">
    <property type="taxonomic scope" value="Eukaryota"/>
</dbReference>
<sequence length="287" mass="31774">MRLLCLHGYGTNTSVLENQLSAIVAAGESIECDYLNGEIECQKARGLGAFNIGPFACYYDNFAPQSVKKAHEMIREVVDDEGPFDGILGFSQGASLAISFLLQHEIDRPQEPYPFKFAMIFSSIISFTADPSYCMDVVDRLSETDVAHLAGFPDADLSTLSDEAQLLFGTMAKALTAGMAGGFLHAHPDKEVFERRNAAQIPRIIHPQLVRQRIRIPTVHVVGRKDDPLMLDQSRLMYQLCGEEVAMWLEHSAGHDVPRERGDASAAVKAMEWAFKEGEQQALLSRL</sequence>
<dbReference type="VEuPathDB" id="FungiDB:HMPREF1541_09830"/>
<protein>
    <recommendedName>
        <fullName evidence="2">Serine hydrolase domain-containing protein</fullName>
    </recommendedName>
</protein>
<dbReference type="STRING" id="1220924.W2S8K4"/>
<dbReference type="Gene3D" id="3.40.50.1820">
    <property type="entry name" value="alpha/beta hydrolase"/>
    <property type="match status" value="1"/>
</dbReference>
<dbReference type="GeneID" id="19977169"/>
<dbReference type="GO" id="GO:0005634">
    <property type="term" value="C:nucleus"/>
    <property type="evidence" value="ECO:0007669"/>
    <property type="project" value="TreeGrafter"/>
</dbReference>
<dbReference type="GO" id="GO:0019748">
    <property type="term" value="P:secondary metabolic process"/>
    <property type="evidence" value="ECO:0007669"/>
    <property type="project" value="TreeGrafter"/>
</dbReference>